<dbReference type="GO" id="GO:0098609">
    <property type="term" value="P:cell-cell adhesion"/>
    <property type="evidence" value="ECO:0007669"/>
    <property type="project" value="TreeGrafter"/>
</dbReference>
<dbReference type="AlphaFoldDB" id="A0A2G9R7C7"/>
<dbReference type="PANTHER" id="PTHR23220:SF73">
    <property type="entry name" value="INTEGRIN ALPHA-IIB"/>
    <property type="match status" value="1"/>
</dbReference>
<dbReference type="SUPFAM" id="SSF69179">
    <property type="entry name" value="Integrin domains"/>
    <property type="match status" value="2"/>
</dbReference>
<name>A0A2G9R7C7_AQUCT</name>
<evidence type="ECO:0000256" key="3">
    <source>
        <dbReference type="ARBA" id="ARBA00023136"/>
    </source>
</evidence>
<gene>
    <name evidence="7" type="ORF">AB205_0083750</name>
</gene>
<feature type="non-terminal residue" evidence="7">
    <location>
        <position position="192"/>
    </location>
</feature>
<dbReference type="InterPro" id="IPR048285">
    <property type="entry name" value="Integrin_alpha_Ig-like_2"/>
</dbReference>
<dbReference type="GO" id="GO:0001525">
    <property type="term" value="P:angiogenesis"/>
    <property type="evidence" value="ECO:0007669"/>
    <property type="project" value="TreeGrafter"/>
</dbReference>
<dbReference type="GO" id="GO:0007160">
    <property type="term" value="P:cell-matrix adhesion"/>
    <property type="evidence" value="ECO:0007669"/>
    <property type="project" value="TreeGrafter"/>
</dbReference>
<accession>A0A2G9R7C7</accession>
<dbReference type="InterPro" id="IPR013649">
    <property type="entry name" value="Integrin_alpha_Ig-like_1"/>
</dbReference>
<keyword evidence="2" id="KW-0401">Integrin</keyword>
<dbReference type="Pfam" id="PF20805">
    <property type="entry name" value="Integrin_A_Ig_2"/>
    <property type="match status" value="1"/>
</dbReference>
<dbReference type="Pfam" id="PF08441">
    <property type="entry name" value="Integrin_A_Ig_1"/>
    <property type="match status" value="1"/>
</dbReference>
<evidence type="ECO:0000256" key="1">
    <source>
        <dbReference type="ARBA" id="ARBA00004479"/>
    </source>
</evidence>
<keyword evidence="4" id="KW-0325">Glycoprotein</keyword>
<keyword evidence="3" id="KW-0472">Membrane</keyword>
<dbReference type="GO" id="GO:0005178">
    <property type="term" value="F:integrin binding"/>
    <property type="evidence" value="ECO:0007669"/>
    <property type="project" value="TreeGrafter"/>
</dbReference>
<dbReference type="InterPro" id="IPR032695">
    <property type="entry name" value="Integrin_dom_sf"/>
</dbReference>
<dbReference type="EMBL" id="KV955723">
    <property type="protein sequence ID" value="PIO23774.1"/>
    <property type="molecule type" value="Genomic_DNA"/>
</dbReference>
<evidence type="ECO:0000256" key="4">
    <source>
        <dbReference type="ARBA" id="ARBA00023180"/>
    </source>
</evidence>
<organism evidence="7">
    <name type="scientific">Aquarana catesbeiana</name>
    <name type="common">American bullfrog</name>
    <name type="synonym">Rana catesbeiana</name>
    <dbReference type="NCBI Taxonomy" id="8400"/>
    <lineage>
        <taxon>Eukaryota</taxon>
        <taxon>Metazoa</taxon>
        <taxon>Chordata</taxon>
        <taxon>Craniata</taxon>
        <taxon>Vertebrata</taxon>
        <taxon>Euteleostomi</taxon>
        <taxon>Amphibia</taxon>
        <taxon>Batrachia</taxon>
        <taxon>Anura</taxon>
        <taxon>Neobatrachia</taxon>
        <taxon>Ranoidea</taxon>
        <taxon>Ranidae</taxon>
        <taxon>Aquarana</taxon>
    </lineage>
</organism>
<dbReference type="PANTHER" id="PTHR23220">
    <property type="entry name" value="INTEGRIN ALPHA"/>
    <property type="match status" value="1"/>
</dbReference>
<dbReference type="Gene3D" id="2.60.40.1510">
    <property type="entry name" value="ntegrin, alpha v. Chain A, domain 3"/>
    <property type="match status" value="1"/>
</dbReference>
<dbReference type="GO" id="GO:0008305">
    <property type="term" value="C:integrin complex"/>
    <property type="evidence" value="ECO:0007669"/>
    <property type="project" value="TreeGrafter"/>
</dbReference>
<comment type="subcellular location">
    <subcellularLocation>
        <location evidence="1">Membrane</location>
        <topology evidence="1">Single-pass type I membrane protein</topology>
    </subcellularLocation>
</comment>
<evidence type="ECO:0000313" key="7">
    <source>
        <dbReference type="EMBL" id="PIO23774.1"/>
    </source>
</evidence>
<dbReference type="Gene3D" id="2.60.40.1460">
    <property type="entry name" value="Integrin domains. Chain A, domain 2"/>
    <property type="match status" value="1"/>
</dbReference>
<proteinExistence type="predicted"/>
<evidence type="ECO:0000256" key="2">
    <source>
        <dbReference type="ARBA" id="ARBA00023037"/>
    </source>
</evidence>
<dbReference type="GO" id="GO:0007229">
    <property type="term" value="P:integrin-mediated signaling pathway"/>
    <property type="evidence" value="ECO:0007669"/>
    <property type="project" value="UniProtKB-KW"/>
</dbReference>
<dbReference type="GO" id="GO:0009897">
    <property type="term" value="C:external side of plasma membrane"/>
    <property type="evidence" value="ECO:0007669"/>
    <property type="project" value="TreeGrafter"/>
</dbReference>
<evidence type="ECO:0000259" key="6">
    <source>
        <dbReference type="Pfam" id="PF20805"/>
    </source>
</evidence>
<feature type="domain" description="Integrin alpha first immunoglubulin-like" evidence="5">
    <location>
        <begin position="2"/>
        <end position="98"/>
    </location>
</feature>
<feature type="domain" description="Integrin alpha second immunoglobulin-like" evidence="6">
    <location>
        <begin position="99"/>
        <end position="191"/>
    </location>
</feature>
<feature type="non-terminal residue" evidence="7">
    <location>
        <position position="1"/>
    </location>
</feature>
<sequence length="192" mass="21028">LSADIQLDSQKSRVFRRTLFTDSLQPSKKITMESQSNLQQTCTNIEAKLRGDNEFKDKLSPIVVSVNFSLNTAPSSSVLPPIINGNTFLQEQIHILLDCGEDNICIPDLQLKANWGKDPLVIGADNLVQIHFDAGNLGEGAYEAELHATLPPGAHYMQILGEAEEKILCTPRKANDTELVVCELGNPMKNGA</sequence>
<dbReference type="OrthoDB" id="5317514at2759"/>
<dbReference type="GO" id="GO:0033627">
    <property type="term" value="P:cell adhesion mediated by integrin"/>
    <property type="evidence" value="ECO:0007669"/>
    <property type="project" value="TreeGrafter"/>
</dbReference>
<reference evidence="7" key="1">
    <citation type="submission" date="2017-08" db="EMBL/GenBank/DDBJ databases">
        <title>Assembly of the North American Bullfrog Genome.</title>
        <authorList>
            <person name="Warren R.L."/>
            <person name="Vandervalk B.P."/>
            <person name="Kucuk E."/>
            <person name="Birol I."/>
            <person name="Helbing C."/>
            <person name="Pandoh P."/>
            <person name="Behsaz B."/>
            <person name="Mohamadi H."/>
            <person name="Chu J."/>
            <person name="Jackman S."/>
            <person name="Hammond S.A."/>
            <person name="Veldhoen N."/>
            <person name="Kirk H."/>
            <person name="Zhao Y."/>
            <person name="Coope R."/>
            <person name="Pleasance S."/>
            <person name="Moore R."/>
            <person name="Holt R."/>
        </authorList>
    </citation>
    <scope>NUCLEOTIDE SEQUENCE</scope>
    <source>
        <strain evidence="7">Bruno</strain>
        <tissue evidence="7">Liver</tissue>
    </source>
</reference>
<evidence type="ECO:0000259" key="5">
    <source>
        <dbReference type="Pfam" id="PF08441"/>
    </source>
</evidence>
<protein>
    <submittedName>
        <fullName evidence="7">Uncharacterized protein</fullName>
    </submittedName>
</protein>